<dbReference type="InterPro" id="IPR020541">
    <property type="entry name" value="Chorismate_synthase_CS"/>
</dbReference>
<comment type="pathway">
    <text evidence="1 11">Metabolic intermediate biosynthesis; chorismate biosynthesis; chorismate from D-erythrose 4-phosphate and phosphoenolpyruvate: step 7/7.</text>
</comment>
<evidence type="ECO:0000313" key="13">
    <source>
        <dbReference type="Proteomes" id="UP000824002"/>
    </source>
</evidence>
<dbReference type="PROSITE" id="PS00788">
    <property type="entry name" value="CHORISMATE_SYNTHASE_2"/>
    <property type="match status" value="1"/>
</dbReference>
<keyword evidence="5 11" id="KW-0285">Flavoprotein</keyword>
<dbReference type="PROSITE" id="PS00789">
    <property type="entry name" value="CHORISMATE_SYNTHASE_3"/>
    <property type="match status" value="1"/>
</dbReference>
<keyword evidence="7 11" id="KW-0274">FAD</keyword>
<comment type="caution">
    <text evidence="11">Lacks conserved residue(s) required for the propagation of feature annotation.</text>
</comment>
<comment type="subunit">
    <text evidence="11">Homotetramer.</text>
</comment>
<dbReference type="GO" id="GO:0004107">
    <property type="term" value="F:chorismate synthase activity"/>
    <property type="evidence" value="ECO:0007669"/>
    <property type="project" value="UniProtKB-UniRule"/>
</dbReference>
<reference evidence="12" key="2">
    <citation type="journal article" date="2021" name="PeerJ">
        <title>Extensive microbial diversity within the chicken gut microbiome revealed by metagenomics and culture.</title>
        <authorList>
            <person name="Gilroy R."/>
            <person name="Ravi A."/>
            <person name="Getino M."/>
            <person name="Pursley I."/>
            <person name="Horton D.L."/>
            <person name="Alikhan N.F."/>
            <person name="Baker D."/>
            <person name="Gharbi K."/>
            <person name="Hall N."/>
            <person name="Watson M."/>
            <person name="Adriaenssens E.M."/>
            <person name="Foster-Nyarko E."/>
            <person name="Jarju S."/>
            <person name="Secka A."/>
            <person name="Antonio M."/>
            <person name="Oren A."/>
            <person name="Chaudhuri R.R."/>
            <person name="La Ragione R."/>
            <person name="Hildebrand F."/>
            <person name="Pallen M.J."/>
        </authorList>
    </citation>
    <scope>NUCLEOTIDE SEQUENCE</scope>
    <source>
        <strain evidence="12">CHK199-13235</strain>
    </source>
</reference>
<dbReference type="EMBL" id="DVJP01000020">
    <property type="protein sequence ID" value="HIS75641.1"/>
    <property type="molecule type" value="Genomic_DNA"/>
</dbReference>
<feature type="binding site" evidence="11">
    <location>
        <position position="39"/>
    </location>
    <ligand>
        <name>NADP(+)</name>
        <dbReference type="ChEBI" id="CHEBI:58349"/>
    </ligand>
</feature>
<dbReference type="GO" id="GO:0005829">
    <property type="term" value="C:cytosol"/>
    <property type="evidence" value="ECO:0007669"/>
    <property type="project" value="TreeGrafter"/>
</dbReference>
<feature type="binding site" evidence="11">
    <location>
        <position position="322"/>
    </location>
    <ligand>
        <name>FMN</name>
        <dbReference type="ChEBI" id="CHEBI:58210"/>
    </ligand>
</feature>
<feature type="binding site" evidence="11">
    <location>
        <begin position="116"/>
        <end position="118"/>
    </location>
    <ligand>
        <name>FMN</name>
        <dbReference type="ChEBI" id="CHEBI:58210"/>
    </ligand>
</feature>
<sequence>MTYEIFGESHGPAVGVVLDKVPAGFALDMEDIARQMERRRAKGGISTSRIEGDVPEILSGVYQGKTTGTPLCAVIKNSNTRSEDYAKMQNLPRPSHGDYAGYVRYKGANDPRGGGHFSGRLTAPLVFAGSVARQFLREKGVEIGAHILQIGGVCDAPFDPANIPESLLRALQQEAFPVLDKAAGEAMKGEILAAASEGDSVGGVIQCGVSGFPCGIGQPGLDCVESVISRHMFAVPAVKGISFGLGFDFAGKRGSEVNDPMRMENGKVICTKNNNGGITGGISNGMPIVFQTALKPTPSIAKAQETVDLSAMENAEIVIHGRHDPCILSRAAVVIESAAALALWEIMAGGNL</sequence>
<feature type="binding site" evidence="11">
    <location>
        <begin position="295"/>
        <end position="299"/>
    </location>
    <ligand>
        <name>FMN</name>
        <dbReference type="ChEBI" id="CHEBI:58210"/>
    </ligand>
</feature>
<dbReference type="CDD" id="cd07304">
    <property type="entry name" value="Chorismate_synthase"/>
    <property type="match status" value="1"/>
</dbReference>
<dbReference type="Gene3D" id="3.60.150.10">
    <property type="entry name" value="Chorismate synthase AroC"/>
    <property type="match status" value="1"/>
</dbReference>
<name>A0A9D1FKT3_9FIRM</name>
<comment type="cofactor">
    <cofactor evidence="11">
        <name>FMNH2</name>
        <dbReference type="ChEBI" id="CHEBI:57618"/>
    </cofactor>
    <text evidence="11">Reduced FMN (FMNH(2)).</text>
</comment>
<dbReference type="PANTHER" id="PTHR21085">
    <property type="entry name" value="CHORISMATE SYNTHASE"/>
    <property type="match status" value="1"/>
</dbReference>
<evidence type="ECO:0000256" key="8">
    <source>
        <dbReference type="ARBA" id="ARBA00022857"/>
    </source>
</evidence>
<comment type="caution">
    <text evidence="12">The sequence shown here is derived from an EMBL/GenBank/DDBJ whole genome shotgun (WGS) entry which is preliminary data.</text>
</comment>
<evidence type="ECO:0000256" key="5">
    <source>
        <dbReference type="ARBA" id="ARBA00022630"/>
    </source>
</evidence>
<dbReference type="HAMAP" id="MF_00300">
    <property type="entry name" value="Chorismate_synth"/>
    <property type="match status" value="1"/>
</dbReference>
<evidence type="ECO:0000256" key="3">
    <source>
        <dbReference type="ARBA" id="ARBA00013036"/>
    </source>
</evidence>
<dbReference type="InterPro" id="IPR035904">
    <property type="entry name" value="Chorismate_synth_AroC_sf"/>
</dbReference>
<evidence type="ECO:0000256" key="9">
    <source>
        <dbReference type="ARBA" id="ARBA00023141"/>
    </source>
</evidence>
<feature type="binding site" evidence="11">
    <location>
        <position position="280"/>
    </location>
    <ligand>
        <name>FMN</name>
        <dbReference type="ChEBI" id="CHEBI:58210"/>
    </ligand>
</feature>
<organism evidence="12 13">
    <name type="scientific">Candidatus Merdivicinus excrementipullorum</name>
    <dbReference type="NCBI Taxonomy" id="2840867"/>
    <lineage>
        <taxon>Bacteria</taxon>
        <taxon>Bacillati</taxon>
        <taxon>Bacillota</taxon>
        <taxon>Clostridia</taxon>
        <taxon>Eubacteriales</taxon>
        <taxon>Oscillospiraceae</taxon>
        <taxon>Oscillospiraceae incertae sedis</taxon>
        <taxon>Candidatus Merdivicinus</taxon>
    </lineage>
</organism>
<evidence type="ECO:0000256" key="11">
    <source>
        <dbReference type="HAMAP-Rule" id="MF_00300"/>
    </source>
</evidence>
<dbReference type="GO" id="GO:0009423">
    <property type="term" value="P:chorismate biosynthetic process"/>
    <property type="evidence" value="ECO:0007669"/>
    <property type="project" value="UniProtKB-UniRule"/>
</dbReference>
<keyword evidence="9 11" id="KW-0057">Aromatic amino acid biosynthesis</keyword>
<reference evidence="12" key="1">
    <citation type="submission" date="2020-10" db="EMBL/GenBank/DDBJ databases">
        <authorList>
            <person name="Gilroy R."/>
        </authorList>
    </citation>
    <scope>NUCLEOTIDE SEQUENCE</scope>
    <source>
        <strain evidence="12">CHK199-13235</strain>
    </source>
</reference>
<keyword evidence="4 11" id="KW-0028">Amino-acid biosynthesis</keyword>
<evidence type="ECO:0000313" key="12">
    <source>
        <dbReference type="EMBL" id="HIS75641.1"/>
    </source>
</evidence>
<dbReference type="InterPro" id="IPR000453">
    <property type="entry name" value="Chorismate_synth"/>
</dbReference>
<dbReference type="AlphaFoldDB" id="A0A9D1FKT3"/>
<evidence type="ECO:0000256" key="1">
    <source>
        <dbReference type="ARBA" id="ARBA00005044"/>
    </source>
</evidence>
<dbReference type="GO" id="GO:0009073">
    <property type="term" value="P:aromatic amino acid family biosynthetic process"/>
    <property type="evidence" value="ECO:0007669"/>
    <property type="project" value="UniProtKB-KW"/>
</dbReference>
<dbReference type="PANTHER" id="PTHR21085:SF0">
    <property type="entry name" value="CHORISMATE SYNTHASE"/>
    <property type="match status" value="1"/>
</dbReference>
<dbReference type="GO" id="GO:0008652">
    <property type="term" value="P:amino acid biosynthetic process"/>
    <property type="evidence" value="ECO:0007669"/>
    <property type="project" value="UniProtKB-KW"/>
</dbReference>
<evidence type="ECO:0000256" key="2">
    <source>
        <dbReference type="ARBA" id="ARBA00008014"/>
    </source>
</evidence>
<comment type="catalytic activity">
    <reaction evidence="11">
        <text>5-O-(1-carboxyvinyl)-3-phosphoshikimate = chorismate + phosphate</text>
        <dbReference type="Rhea" id="RHEA:21020"/>
        <dbReference type="ChEBI" id="CHEBI:29748"/>
        <dbReference type="ChEBI" id="CHEBI:43474"/>
        <dbReference type="ChEBI" id="CHEBI:57701"/>
        <dbReference type="EC" id="4.2.3.5"/>
    </reaction>
</comment>
<keyword evidence="8 11" id="KW-0521">NADP</keyword>
<evidence type="ECO:0000256" key="4">
    <source>
        <dbReference type="ARBA" id="ARBA00022605"/>
    </source>
</evidence>
<dbReference type="EC" id="4.2.3.5" evidence="3 11"/>
<dbReference type="Proteomes" id="UP000824002">
    <property type="component" value="Unassembled WGS sequence"/>
</dbReference>
<evidence type="ECO:0000256" key="6">
    <source>
        <dbReference type="ARBA" id="ARBA00022643"/>
    </source>
</evidence>
<dbReference type="NCBIfam" id="TIGR00033">
    <property type="entry name" value="aroC"/>
    <property type="match status" value="1"/>
</dbReference>
<dbReference type="Pfam" id="PF01264">
    <property type="entry name" value="Chorismate_synt"/>
    <property type="match status" value="1"/>
</dbReference>
<dbReference type="SUPFAM" id="SSF103263">
    <property type="entry name" value="Chorismate synthase, AroC"/>
    <property type="match status" value="1"/>
</dbReference>
<evidence type="ECO:0000256" key="10">
    <source>
        <dbReference type="ARBA" id="ARBA00023239"/>
    </source>
</evidence>
<keyword evidence="10 11" id="KW-0456">Lyase</keyword>
<keyword evidence="6 11" id="KW-0288">FMN</keyword>
<comment type="function">
    <text evidence="11">Catalyzes the anti-1,4-elimination of the C-3 phosphate and the C-6 proR hydrogen from 5-enolpyruvylshikimate-3-phosphate (EPSP) to yield chorismate, which is the branch point compound that serves as the starting substrate for the three terminal pathways of aromatic amino acid biosynthesis. This reaction introduces a second double bond into the aromatic ring system.</text>
</comment>
<dbReference type="NCBIfam" id="NF003793">
    <property type="entry name" value="PRK05382.1"/>
    <property type="match status" value="1"/>
</dbReference>
<gene>
    <name evidence="11 12" type="primary">aroC</name>
    <name evidence="12" type="ORF">IAB51_02420</name>
</gene>
<dbReference type="GO" id="GO:0010181">
    <property type="term" value="F:FMN binding"/>
    <property type="evidence" value="ECO:0007669"/>
    <property type="project" value="TreeGrafter"/>
</dbReference>
<proteinExistence type="inferred from homology"/>
<protein>
    <recommendedName>
        <fullName evidence="3 11">Chorismate synthase</fullName>
        <shortName evidence="11">CS</shortName>
        <ecNumber evidence="3 11">4.2.3.5</ecNumber>
    </recommendedName>
    <alternativeName>
        <fullName evidence="11">5-enolpyruvylshikimate-3-phosphate phospholyase</fullName>
    </alternativeName>
</protein>
<evidence type="ECO:0000256" key="7">
    <source>
        <dbReference type="ARBA" id="ARBA00022827"/>
    </source>
</evidence>
<comment type="similarity">
    <text evidence="2 11">Belongs to the chorismate synthase family.</text>
</comment>
<dbReference type="PIRSF" id="PIRSF001456">
    <property type="entry name" value="Chorismate_synth"/>
    <property type="match status" value="1"/>
</dbReference>
<accession>A0A9D1FKT3</accession>